<feature type="transmembrane region" description="Helical" evidence="9">
    <location>
        <begin position="168"/>
        <end position="187"/>
    </location>
</feature>
<keyword evidence="2" id="KW-0813">Transport</keyword>
<feature type="transmembrane region" description="Helical" evidence="9">
    <location>
        <begin position="68"/>
        <end position="94"/>
    </location>
</feature>
<name>A0A510TVU7_9LACO</name>
<dbReference type="InterPro" id="IPR003593">
    <property type="entry name" value="AAA+_ATPase"/>
</dbReference>
<keyword evidence="15" id="KW-1185">Reference proteome</keyword>
<keyword evidence="6 13" id="KW-0067">ATP-binding</keyword>
<evidence type="ECO:0000256" key="5">
    <source>
        <dbReference type="ARBA" id="ARBA00022741"/>
    </source>
</evidence>
<proteinExistence type="predicted"/>
<evidence type="ECO:0000256" key="4">
    <source>
        <dbReference type="ARBA" id="ARBA00022692"/>
    </source>
</evidence>
<dbReference type="SMART" id="SM00382">
    <property type="entry name" value="AAA"/>
    <property type="match status" value="1"/>
</dbReference>
<evidence type="ECO:0000313" key="15">
    <source>
        <dbReference type="Proteomes" id="UP001330016"/>
    </source>
</evidence>
<keyword evidence="4 9" id="KW-0812">Transmembrane</keyword>
<dbReference type="FunFam" id="1.20.1560.10:FF:000011">
    <property type="entry name" value="Multidrug ABC transporter ATP-binding protein"/>
    <property type="match status" value="1"/>
</dbReference>
<dbReference type="EMBL" id="JAQSGK010000001">
    <property type="protein sequence ID" value="MEE6714402.1"/>
    <property type="molecule type" value="Genomic_DNA"/>
</dbReference>
<comment type="subcellular location">
    <subcellularLocation>
        <location evidence="1">Cell membrane</location>
        <topology evidence="1">Multi-pass membrane protein</topology>
    </subcellularLocation>
</comment>
<dbReference type="Pfam" id="PF00005">
    <property type="entry name" value="ABC_tran"/>
    <property type="match status" value="1"/>
</dbReference>
<dbReference type="InterPro" id="IPR003439">
    <property type="entry name" value="ABC_transporter-like_ATP-bd"/>
</dbReference>
<dbReference type="Proteomes" id="UP001330016">
    <property type="component" value="Unassembled WGS sequence"/>
</dbReference>
<keyword evidence="3" id="KW-1003">Cell membrane</keyword>
<gene>
    <name evidence="13" type="ORF">D1010_08095</name>
    <name evidence="12" type="ORF">PS435_00910</name>
</gene>
<accession>A0A510TVU7</accession>
<dbReference type="Proteomes" id="UP000326779">
    <property type="component" value="Chromosome"/>
</dbReference>
<evidence type="ECO:0000256" key="1">
    <source>
        <dbReference type="ARBA" id="ARBA00004651"/>
    </source>
</evidence>
<dbReference type="InterPro" id="IPR039421">
    <property type="entry name" value="Type_1_exporter"/>
</dbReference>
<dbReference type="PROSITE" id="PS50929">
    <property type="entry name" value="ABC_TM1F"/>
    <property type="match status" value="1"/>
</dbReference>
<dbReference type="FunFam" id="3.40.50.300:FF:000287">
    <property type="entry name" value="Multidrug ABC transporter ATP-binding protein"/>
    <property type="match status" value="1"/>
</dbReference>
<dbReference type="PROSITE" id="PS00211">
    <property type="entry name" value="ABC_TRANSPORTER_1"/>
    <property type="match status" value="1"/>
</dbReference>
<dbReference type="CDD" id="cd03254">
    <property type="entry name" value="ABCC_Glucan_exporter_like"/>
    <property type="match status" value="1"/>
</dbReference>
<evidence type="ECO:0000256" key="9">
    <source>
        <dbReference type="SAM" id="Phobius"/>
    </source>
</evidence>
<dbReference type="KEGG" id="lhb:D1010_08095"/>
<reference evidence="12 15" key="2">
    <citation type="submission" date="2023-02" db="EMBL/GenBank/DDBJ databases">
        <title>The predominant lactic acid bacteria and yeasts involved in the spontaneous fermentation of millet during the production of the traditional porridge Hausa koko in Ghana.</title>
        <authorList>
            <person name="Atter A."/>
            <person name="Diaz M."/>
        </authorList>
    </citation>
    <scope>NUCLEOTIDE SEQUENCE [LARGE SCALE GENOMIC DNA]</scope>
    <source>
        <strain evidence="12 15">FI11640</strain>
    </source>
</reference>
<dbReference type="AlphaFoldDB" id="A0A510TVU7"/>
<evidence type="ECO:0000256" key="7">
    <source>
        <dbReference type="ARBA" id="ARBA00022989"/>
    </source>
</evidence>
<dbReference type="EMBL" id="CP045143">
    <property type="protein sequence ID" value="QFR23364.1"/>
    <property type="molecule type" value="Genomic_DNA"/>
</dbReference>
<dbReference type="PROSITE" id="PS50893">
    <property type="entry name" value="ABC_TRANSPORTER_2"/>
    <property type="match status" value="1"/>
</dbReference>
<dbReference type="InterPro" id="IPR011527">
    <property type="entry name" value="ABC1_TM_dom"/>
</dbReference>
<evidence type="ECO:0000313" key="13">
    <source>
        <dbReference type="EMBL" id="QFR23364.1"/>
    </source>
</evidence>
<dbReference type="SUPFAM" id="SSF52540">
    <property type="entry name" value="P-loop containing nucleoside triphosphate hydrolases"/>
    <property type="match status" value="1"/>
</dbReference>
<evidence type="ECO:0000256" key="3">
    <source>
        <dbReference type="ARBA" id="ARBA00022475"/>
    </source>
</evidence>
<keyword evidence="5" id="KW-0547">Nucleotide-binding</keyword>
<dbReference type="InterPro" id="IPR017871">
    <property type="entry name" value="ABC_transporter-like_CS"/>
</dbReference>
<dbReference type="InterPro" id="IPR027417">
    <property type="entry name" value="P-loop_NTPase"/>
</dbReference>
<keyword evidence="7 9" id="KW-1133">Transmembrane helix</keyword>
<dbReference type="GO" id="GO:0015421">
    <property type="term" value="F:ABC-type oligopeptide transporter activity"/>
    <property type="evidence" value="ECO:0007669"/>
    <property type="project" value="TreeGrafter"/>
</dbReference>
<dbReference type="PANTHER" id="PTHR43394:SF1">
    <property type="entry name" value="ATP-BINDING CASSETTE SUB-FAMILY B MEMBER 10, MITOCHONDRIAL"/>
    <property type="match status" value="1"/>
</dbReference>
<dbReference type="Pfam" id="PF00664">
    <property type="entry name" value="ABC_membrane"/>
    <property type="match status" value="1"/>
</dbReference>
<dbReference type="GO" id="GO:0005886">
    <property type="term" value="C:plasma membrane"/>
    <property type="evidence" value="ECO:0007669"/>
    <property type="project" value="UniProtKB-SubCell"/>
</dbReference>
<evidence type="ECO:0000313" key="12">
    <source>
        <dbReference type="EMBL" id="MEE6714402.1"/>
    </source>
</evidence>
<feature type="domain" description="ABC transporter" evidence="10">
    <location>
        <begin position="346"/>
        <end position="580"/>
    </location>
</feature>
<feature type="domain" description="ABC transmembrane type-1" evidence="11">
    <location>
        <begin position="23"/>
        <end position="311"/>
    </location>
</feature>
<evidence type="ECO:0000259" key="11">
    <source>
        <dbReference type="PROSITE" id="PS50929"/>
    </source>
</evidence>
<evidence type="ECO:0000256" key="2">
    <source>
        <dbReference type="ARBA" id="ARBA00022448"/>
    </source>
</evidence>
<dbReference type="SUPFAM" id="SSF90123">
    <property type="entry name" value="ABC transporter transmembrane region"/>
    <property type="match status" value="1"/>
</dbReference>
<feature type="transmembrane region" description="Helical" evidence="9">
    <location>
        <begin position="20"/>
        <end position="48"/>
    </location>
</feature>
<evidence type="ECO:0000256" key="8">
    <source>
        <dbReference type="ARBA" id="ARBA00023136"/>
    </source>
</evidence>
<evidence type="ECO:0000256" key="6">
    <source>
        <dbReference type="ARBA" id="ARBA00022840"/>
    </source>
</evidence>
<organism evidence="13 14">
    <name type="scientific">Schleiferilactobacillus harbinensis</name>
    <dbReference type="NCBI Taxonomy" id="304207"/>
    <lineage>
        <taxon>Bacteria</taxon>
        <taxon>Bacillati</taxon>
        <taxon>Bacillota</taxon>
        <taxon>Bacilli</taxon>
        <taxon>Lactobacillales</taxon>
        <taxon>Lactobacillaceae</taxon>
        <taxon>Schleiferilactobacillus</taxon>
    </lineage>
</organism>
<dbReference type="PANTHER" id="PTHR43394">
    <property type="entry name" value="ATP-DEPENDENT PERMEASE MDL1, MITOCHONDRIAL"/>
    <property type="match status" value="1"/>
</dbReference>
<evidence type="ECO:0000313" key="14">
    <source>
        <dbReference type="Proteomes" id="UP000326779"/>
    </source>
</evidence>
<sequence>MSRGLFTLRRLFRYIRPYRWSFFGALAATLISVVSNAIWPVIMGLAVTRIGVNVAAHAAIDLPYVAKVVVAMLANALVYQVTLFLSTYWMTIAVQRAMRDLRRDLSDKLNRLPVQFFDSHTQGNLLSRVTNDVDAITNALQQGVVQVVTSVIGISLAVVMMYSINWLMATIMLWMLPASFLISRFVVRRSQPYFQAQQNALGELNGTVQESFTGFTVIKLYGQERDAEKKFAGANHKLAAKGFNAAFISGMMSPLVGFTASLSYAAAATLGGLNVLAGRIPLGNLQAFVQYIWQVNQPLSTLTQLSAVFQSAAAATKRVFNILNEPEEKDTVTAKLPTTGAVRGRVEFKHVSFRYRENQPLIEDLNFVAEPGQTVAIVGPTGAGKTTMINLLLRFYDIDSGEILVDGVNIQDIARSALREQFGMVLQDAWLYRGSIADNIRFGRLDADEYEVVQAAKTANVDHFVRTLPNGYQMQINEDADNISQGQKQLLTIARAVIKNPPMMILDEATSSVDTRLELLLQRAMDRVMAHRTSFVIAHRLSTIRDADLILVMRHGQIIEQGNHDALLAANGFYARLYNSQFADADQLADESD</sequence>
<protein>
    <submittedName>
        <fullName evidence="12">ABC transporter ATP-binding protein</fullName>
    </submittedName>
    <submittedName>
        <fullName evidence="13">ATP-binding cassette domain-containing protein</fullName>
    </submittedName>
</protein>
<reference evidence="13 14" key="1">
    <citation type="submission" date="2019-10" db="EMBL/GenBank/DDBJ databases">
        <title>The completed genome of Lactobacillus harbinensis M1.</title>
        <authorList>
            <person name="Zheng Y."/>
        </authorList>
    </citation>
    <scope>NUCLEOTIDE SEQUENCE [LARGE SCALE GENOMIC DNA]</scope>
    <source>
        <strain evidence="13 14">M1</strain>
    </source>
</reference>
<dbReference type="Gene3D" id="1.20.1560.10">
    <property type="entry name" value="ABC transporter type 1, transmembrane domain"/>
    <property type="match status" value="1"/>
</dbReference>
<dbReference type="RefSeq" id="WP_063515172.1">
    <property type="nucleotide sequence ID" value="NZ_BJTX01000004.1"/>
</dbReference>
<feature type="transmembrane region" description="Helical" evidence="9">
    <location>
        <begin position="144"/>
        <end position="162"/>
    </location>
</feature>
<dbReference type="InterPro" id="IPR036640">
    <property type="entry name" value="ABC1_TM_sf"/>
</dbReference>
<dbReference type="Gene3D" id="3.40.50.300">
    <property type="entry name" value="P-loop containing nucleotide triphosphate hydrolases"/>
    <property type="match status" value="1"/>
</dbReference>
<evidence type="ECO:0000259" key="10">
    <source>
        <dbReference type="PROSITE" id="PS50893"/>
    </source>
</evidence>
<dbReference type="GO" id="GO:0016887">
    <property type="term" value="F:ATP hydrolysis activity"/>
    <property type="evidence" value="ECO:0007669"/>
    <property type="project" value="InterPro"/>
</dbReference>
<dbReference type="GO" id="GO:0005524">
    <property type="term" value="F:ATP binding"/>
    <property type="evidence" value="ECO:0007669"/>
    <property type="project" value="UniProtKB-KW"/>
</dbReference>
<dbReference type="CDD" id="cd18547">
    <property type="entry name" value="ABC_6TM_Tm288_like"/>
    <property type="match status" value="1"/>
</dbReference>
<keyword evidence="8 9" id="KW-0472">Membrane</keyword>